<sequence length="327" mass="34543">MATRGTLATATVSSAVVDVDRGIGVTPGRGRGMVAGMDDHGHHRSPSDVRPAYLADARRFAERRRPVDLRRQCHADATVRPSPLDQRTAVAYDAVALDAATGYEAVLLSPVTPLGTCSVVSPTSQDRAVSTTRGTEVVSDPTNVLAIEAASRLAADPDARVRLTTVHQTLRPGQVGLPAGFSTHFRLFCLADAGRREPDDGFEVRAVVEQVAAPLRVVRAAADRFGLLPGAPSATVLADDDGRPALGDRVAARLAETGLPVTREPLSSPYYSGLRVTLTVPDPSGEPLQLADVCAHDWVAQIAGDRRQRFVASALGLQLLALRYGPG</sequence>
<name>F6FX40_ISOV2</name>
<dbReference type="KEGG" id="iva:Isova_1899"/>
<accession>F6FX40</accession>
<dbReference type="EMBL" id="CP002810">
    <property type="protein sequence ID" value="AEG44640.1"/>
    <property type="molecule type" value="Genomic_DNA"/>
</dbReference>
<dbReference type="eggNOG" id="ENOG5030J9H">
    <property type="taxonomic scope" value="Bacteria"/>
</dbReference>
<gene>
    <name evidence="1" type="ordered locus">Isova_1899</name>
</gene>
<proteinExistence type="predicted"/>
<dbReference type="Proteomes" id="UP000009236">
    <property type="component" value="Chromosome"/>
</dbReference>
<protein>
    <submittedName>
        <fullName evidence="1">Uncharacterized protein</fullName>
    </submittedName>
</protein>
<organism evidence="2">
    <name type="scientific">Isoptericola variabilis (strain 225)</name>
    <dbReference type="NCBI Taxonomy" id="743718"/>
    <lineage>
        <taxon>Bacteria</taxon>
        <taxon>Bacillati</taxon>
        <taxon>Actinomycetota</taxon>
        <taxon>Actinomycetes</taxon>
        <taxon>Micrococcales</taxon>
        <taxon>Promicromonosporaceae</taxon>
        <taxon>Isoptericola</taxon>
    </lineage>
</organism>
<evidence type="ECO:0000313" key="1">
    <source>
        <dbReference type="EMBL" id="AEG44640.1"/>
    </source>
</evidence>
<evidence type="ECO:0000313" key="2">
    <source>
        <dbReference type="Proteomes" id="UP000009236"/>
    </source>
</evidence>
<dbReference type="HOGENOM" id="CLU_908783_0_0_11"/>
<dbReference type="AlphaFoldDB" id="F6FX40"/>
<reference evidence="1 2" key="1">
    <citation type="submission" date="2011-05" db="EMBL/GenBank/DDBJ databases">
        <title>Complete sequence of Isoptericola variabilis 225.</title>
        <authorList>
            <consortium name="US DOE Joint Genome Institute"/>
            <person name="Lucas S."/>
            <person name="Han J."/>
            <person name="Lapidus A."/>
            <person name="Cheng J.-F."/>
            <person name="Goodwin L."/>
            <person name="Pitluck S."/>
            <person name="Peters L."/>
            <person name="Mikhailova N."/>
            <person name="Zeytun A."/>
            <person name="Han C."/>
            <person name="Tapia R."/>
            <person name="Land M."/>
            <person name="Hauser L."/>
            <person name="Kyrpides N."/>
            <person name="Ivanova N."/>
            <person name="Pagani I."/>
            <person name="Siebers A."/>
            <person name="Allgaier M."/>
            <person name="Thelen M."/>
            <person name="Hugenholtz P."/>
            <person name="Gladden J."/>
            <person name="Woyke T."/>
        </authorList>
    </citation>
    <scope>NUCLEOTIDE SEQUENCE [LARGE SCALE GENOMIC DNA]</scope>
    <source>
        <strain evidence="2">225</strain>
    </source>
</reference>
<keyword evidence="2" id="KW-1185">Reference proteome</keyword>
<dbReference type="STRING" id="743718.Isova_1899"/>